<comment type="subcellular location">
    <subcellularLocation>
        <location evidence="1">Cell envelope</location>
    </subcellularLocation>
</comment>
<dbReference type="GO" id="GO:0046872">
    <property type="term" value="F:metal ion binding"/>
    <property type="evidence" value="ECO:0007669"/>
    <property type="project" value="UniProtKB-KW"/>
</dbReference>
<dbReference type="InterPro" id="IPR050492">
    <property type="entry name" value="Bact_metal-bind_prot9"/>
</dbReference>
<keyword evidence="7" id="KW-1185">Reference proteome</keyword>
<dbReference type="Proteomes" id="UP000188836">
    <property type="component" value="Unassembled WGS sequence"/>
</dbReference>
<dbReference type="GO" id="GO:0030313">
    <property type="term" value="C:cell envelope"/>
    <property type="evidence" value="ECO:0007669"/>
    <property type="project" value="UniProtKB-SubCell"/>
</dbReference>
<keyword evidence="4" id="KW-0732">Signal</keyword>
<reference evidence="6 7" key="1">
    <citation type="journal article" date="2016" name="Antonie Van Leeuwenhoek">
        <title>Nocardia donostiensis sp. nov., isolated from human respiratory specimens.</title>
        <authorList>
            <person name="Ercibengoa M."/>
            <person name="Bell M."/>
            <person name="Marimon J.M."/>
            <person name="Humrighouse B."/>
            <person name="Klenk H.P."/>
            <person name="Potter G."/>
            <person name="Perez-Trallero E."/>
        </authorList>
    </citation>
    <scope>NUCLEOTIDE SEQUENCE [LARGE SCALE GENOMIC DNA]</scope>
    <source>
        <strain evidence="6 7">X1655</strain>
    </source>
</reference>
<dbReference type="PANTHER" id="PTHR42953:SF1">
    <property type="entry name" value="METAL-BINDING PROTEIN HI_0362-RELATED"/>
    <property type="match status" value="1"/>
</dbReference>
<name>A0A1W0BNU5_9NOCA</name>
<evidence type="ECO:0000256" key="1">
    <source>
        <dbReference type="ARBA" id="ARBA00004196"/>
    </source>
</evidence>
<organism evidence="6 7">
    <name type="scientific">Nocardia donostiensis</name>
    <dbReference type="NCBI Taxonomy" id="1538463"/>
    <lineage>
        <taxon>Bacteria</taxon>
        <taxon>Bacillati</taxon>
        <taxon>Actinomycetota</taxon>
        <taxon>Actinomycetes</taxon>
        <taxon>Mycobacteriales</taxon>
        <taxon>Nocardiaceae</taxon>
        <taxon>Nocardia</taxon>
    </lineage>
</organism>
<dbReference type="OrthoDB" id="5296019at2"/>
<dbReference type="InterPro" id="IPR006127">
    <property type="entry name" value="ZnuA-like"/>
</dbReference>
<evidence type="ECO:0000256" key="3">
    <source>
        <dbReference type="ARBA" id="ARBA00022723"/>
    </source>
</evidence>
<dbReference type="RefSeq" id="WP_077118482.1">
    <property type="nucleotide sequence ID" value="NZ_LOKT01000006.1"/>
</dbReference>
<sequence length="280" mass="29111">MAALSVTACGTAGSDSGKPTVIASTTVWADIAATVAGPDATVEALITDPAADPHSHETSALESAKISDADLVVYNGGHYDEFVGKALAGSAARTVEAFAARAADIHDEQNEHVWYDVQTVAAVAGQIGRVLGELDPERAASYADRATALGDRLATVTAITDSIAAAHPQAPVLQTEPLAYYLLLDAGIDDRTPRDYQEAIEQETDPAPAAVAATRDLIGAEQVRVLIYNVQTEDPVSKDLRAAAVAANIPVVEVTETLPPGLGYVDWQMKNAQALADALG</sequence>
<comment type="similarity">
    <text evidence="5">Belongs to the bacterial solute-binding protein 9 family.</text>
</comment>
<evidence type="ECO:0000256" key="5">
    <source>
        <dbReference type="RuleBase" id="RU003512"/>
    </source>
</evidence>
<dbReference type="EMBL" id="MUMY01000014">
    <property type="protein sequence ID" value="ONM47650.1"/>
    <property type="molecule type" value="Genomic_DNA"/>
</dbReference>
<dbReference type="GO" id="GO:0030001">
    <property type="term" value="P:metal ion transport"/>
    <property type="evidence" value="ECO:0007669"/>
    <property type="project" value="InterPro"/>
</dbReference>
<accession>A0A1W0BNU5</accession>
<dbReference type="SUPFAM" id="SSF53807">
    <property type="entry name" value="Helical backbone' metal receptor"/>
    <property type="match status" value="1"/>
</dbReference>
<comment type="caution">
    <text evidence="6">The sequence shown here is derived from an EMBL/GenBank/DDBJ whole genome shotgun (WGS) entry which is preliminary data.</text>
</comment>
<dbReference type="PRINTS" id="PR00690">
    <property type="entry name" value="ADHESNFAMILY"/>
</dbReference>
<evidence type="ECO:0000256" key="2">
    <source>
        <dbReference type="ARBA" id="ARBA00022448"/>
    </source>
</evidence>
<dbReference type="InterPro" id="IPR006128">
    <property type="entry name" value="Lipoprotein_PsaA-like"/>
</dbReference>
<evidence type="ECO:0000313" key="6">
    <source>
        <dbReference type="EMBL" id="ONM47650.1"/>
    </source>
</evidence>
<dbReference type="Pfam" id="PF01297">
    <property type="entry name" value="ZnuA"/>
    <property type="match status" value="1"/>
</dbReference>
<keyword evidence="3" id="KW-0479">Metal-binding</keyword>
<dbReference type="PANTHER" id="PTHR42953">
    <property type="entry name" value="HIGH-AFFINITY ZINC UPTAKE SYSTEM PROTEIN ZNUA-RELATED"/>
    <property type="match status" value="1"/>
</dbReference>
<dbReference type="Gene3D" id="3.40.50.1980">
    <property type="entry name" value="Nitrogenase molybdenum iron protein domain"/>
    <property type="match status" value="2"/>
</dbReference>
<gene>
    <name evidence="6" type="ORF">B0T46_17325</name>
</gene>
<evidence type="ECO:0000256" key="4">
    <source>
        <dbReference type="ARBA" id="ARBA00022729"/>
    </source>
</evidence>
<proteinExistence type="inferred from homology"/>
<protein>
    <submittedName>
        <fullName evidence="6">ABC transporter permease</fullName>
    </submittedName>
</protein>
<evidence type="ECO:0000313" key="7">
    <source>
        <dbReference type="Proteomes" id="UP000188836"/>
    </source>
</evidence>
<dbReference type="AlphaFoldDB" id="A0A1W0BNU5"/>
<dbReference type="STRING" id="1538463.B0T36_09975"/>
<dbReference type="GO" id="GO:0007155">
    <property type="term" value="P:cell adhesion"/>
    <property type="evidence" value="ECO:0007669"/>
    <property type="project" value="InterPro"/>
</dbReference>
<keyword evidence="2 5" id="KW-0813">Transport</keyword>